<organism evidence="1 2">
    <name type="scientific">Ricinus communis</name>
    <name type="common">Castor bean</name>
    <dbReference type="NCBI Taxonomy" id="3988"/>
    <lineage>
        <taxon>Eukaryota</taxon>
        <taxon>Viridiplantae</taxon>
        <taxon>Streptophyta</taxon>
        <taxon>Embryophyta</taxon>
        <taxon>Tracheophyta</taxon>
        <taxon>Spermatophyta</taxon>
        <taxon>Magnoliopsida</taxon>
        <taxon>eudicotyledons</taxon>
        <taxon>Gunneridae</taxon>
        <taxon>Pentapetalae</taxon>
        <taxon>rosids</taxon>
        <taxon>fabids</taxon>
        <taxon>Malpighiales</taxon>
        <taxon>Euphorbiaceae</taxon>
        <taxon>Acalyphoideae</taxon>
        <taxon>Acalypheae</taxon>
        <taxon>Ricinus</taxon>
    </lineage>
</organism>
<name>B9SYB0_RICCO</name>
<gene>
    <name evidence="1" type="ORF">RCOM_0607140</name>
</gene>
<evidence type="ECO:0000313" key="1">
    <source>
        <dbReference type="EMBL" id="EEF31414.1"/>
    </source>
</evidence>
<proteinExistence type="predicted"/>
<dbReference type="Proteomes" id="UP000008311">
    <property type="component" value="Unassembled WGS sequence"/>
</dbReference>
<accession>B9SYB0</accession>
<sequence length="50" mass="5516">MYSFPPPLSLSFSLRLASPPCRRRQWCCHCSPCRSPSTLLASIAHSPGLV</sequence>
<dbReference type="InParanoid" id="B9SYB0"/>
<dbReference type="AlphaFoldDB" id="B9SYB0"/>
<dbReference type="EMBL" id="EQ974245">
    <property type="protein sequence ID" value="EEF31414.1"/>
    <property type="molecule type" value="Genomic_DNA"/>
</dbReference>
<evidence type="ECO:0000313" key="2">
    <source>
        <dbReference type="Proteomes" id="UP000008311"/>
    </source>
</evidence>
<reference evidence="2" key="1">
    <citation type="journal article" date="2010" name="Nat. Biotechnol.">
        <title>Draft genome sequence of the oilseed species Ricinus communis.</title>
        <authorList>
            <person name="Chan A.P."/>
            <person name="Crabtree J."/>
            <person name="Zhao Q."/>
            <person name="Lorenzi H."/>
            <person name="Orvis J."/>
            <person name="Puiu D."/>
            <person name="Melake-Berhan A."/>
            <person name="Jones K.M."/>
            <person name="Redman J."/>
            <person name="Chen G."/>
            <person name="Cahoon E.B."/>
            <person name="Gedil M."/>
            <person name="Stanke M."/>
            <person name="Haas B.J."/>
            <person name="Wortman J.R."/>
            <person name="Fraser-Liggett C.M."/>
            <person name="Ravel J."/>
            <person name="Rabinowicz P.D."/>
        </authorList>
    </citation>
    <scope>NUCLEOTIDE SEQUENCE [LARGE SCALE GENOMIC DNA]</scope>
    <source>
        <strain evidence="2">cv. Hale</strain>
    </source>
</reference>
<keyword evidence="2" id="KW-1185">Reference proteome</keyword>
<protein>
    <submittedName>
        <fullName evidence="1">Uncharacterized protein</fullName>
    </submittedName>
</protein>